<keyword evidence="2" id="KW-1185">Reference proteome</keyword>
<comment type="caution">
    <text evidence="1">The sequence shown here is derived from an EMBL/GenBank/DDBJ whole genome shotgun (WGS) entry which is preliminary data.</text>
</comment>
<dbReference type="EMBL" id="JAUFQC010000001">
    <property type="protein sequence ID" value="MDN3609696.1"/>
    <property type="molecule type" value="Genomic_DNA"/>
</dbReference>
<proteinExistence type="predicted"/>
<dbReference type="Proteomes" id="UP001238540">
    <property type="component" value="Unassembled WGS sequence"/>
</dbReference>
<reference evidence="2" key="1">
    <citation type="journal article" date="2019" name="Int. J. Syst. Evol. Microbiol.">
        <title>The Global Catalogue of Microorganisms (GCM) 10K type strain sequencing project: providing services to taxonomists for standard genome sequencing and annotation.</title>
        <authorList>
            <consortium name="The Broad Institute Genomics Platform"/>
            <consortium name="The Broad Institute Genome Sequencing Center for Infectious Disease"/>
            <person name="Wu L."/>
            <person name="Ma J."/>
        </authorList>
    </citation>
    <scope>NUCLEOTIDE SEQUENCE [LARGE SCALE GENOMIC DNA]</scope>
    <source>
        <strain evidence="2">CECT 7398</strain>
    </source>
</reference>
<gene>
    <name evidence="1" type="ORF">QWZ16_08270</name>
</gene>
<protein>
    <submittedName>
        <fullName evidence="1">Uncharacterized protein</fullName>
    </submittedName>
</protein>
<dbReference type="RefSeq" id="WP_170882950.1">
    <property type="nucleotide sequence ID" value="NZ_JABEYA020000007.1"/>
</dbReference>
<accession>A0ABT8BTJ7</accession>
<evidence type="ECO:0000313" key="1">
    <source>
        <dbReference type="EMBL" id="MDN3609696.1"/>
    </source>
</evidence>
<sequence>MNGGVWLLAFTISCTSFVTRACTYDGQFRNPFAESYPGSIDVAISTFDALNTGRIQDVKPLKGQQGLTRASWWLKLFINKYENELKSVTYIYLIDSHLWSKVSRDNRLDIHIPTPFMEKEPVLLLSEAALNALVNGNVDLNGAKILGIARF</sequence>
<evidence type="ECO:0000313" key="2">
    <source>
        <dbReference type="Proteomes" id="UP001238540"/>
    </source>
</evidence>
<name>A0ABT8BTJ7_9VIBR</name>
<organism evidence="1 2">
    <name type="scientific">Vibrio ostreicida</name>
    <dbReference type="NCBI Taxonomy" id="526588"/>
    <lineage>
        <taxon>Bacteria</taxon>
        <taxon>Pseudomonadati</taxon>
        <taxon>Pseudomonadota</taxon>
        <taxon>Gammaproteobacteria</taxon>
        <taxon>Vibrionales</taxon>
        <taxon>Vibrionaceae</taxon>
        <taxon>Vibrio</taxon>
    </lineage>
</organism>